<keyword evidence="1" id="KW-0238">DNA-binding</keyword>
<dbReference type="GO" id="GO:0003700">
    <property type="term" value="F:DNA-binding transcription factor activity"/>
    <property type="evidence" value="ECO:0007669"/>
    <property type="project" value="TreeGrafter"/>
</dbReference>
<dbReference type="KEGG" id="msch:N508_001662"/>
<dbReference type="Pfam" id="PF02082">
    <property type="entry name" value="Rrf2"/>
    <property type="match status" value="1"/>
</dbReference>
<dbReference type="InterPro" id="IPR036388">
    <property type="entry name" value="WH-like_DNA-bd_sf"/>
</dbReference>
<dbReference type="GO" id="GO:0003677">
    <property type="term" value="F:DNA binding"/>
    <property type="evidence" value="ECO:0007669"/>
    <property type="project" value="UniProtKB-KW"/>
</dbReference>
<accession>V2QC67</accession>
<sequence>MKITTKSIYAIRALHTLNLLSEDSKPVGIATLSEKLGLSNKYLEQIFSNLKRSKLVISTAGKLGGYKLARPVEDISILDVITTMDGGLIPIHCVNNKNCTVCPECSINGLWYEMKNHMEEYLRNVNIASLNDKKYPVLGCPD</sequence>
<dbReference type="EMBL" id="CP097562">
    <property type="protein sequence ID" value="USF24573.1"/>
    <property type="molecule type" value="Genomic_DNA"/>
</dbReference>
<dbReference type="NCBIfam" id="TIGR00738">
    <property type="entry name" value="rrf2_super"/>
    <property type="match status" value="1"/>
</dbReference>
<reference evidence="2" key="3">
    <citation type="submission" date="2022-06" db="EMBL/GenBank/DDBJ databases">
        <title>Resources to Facilitate Use of the Altered Schaedler Flora (ASF) Mouse Model to Study Microbiome Function.</title>
        <authorList>
            <person name="Proctor A."/>
            <person name="Parvinroo S."/>
            <person name="Richie T."/>
            <person name="Jia X."/>
            <person name="Lee S.T.M."/>
            <person name="Karp P.D."/>
            <person name="Paley S."/>
            <person name="Kostic A.D."/>
            <person name="Pierre J.F."/>
            <person name="Wannemuehler M.J."/>
            <person name="Phillips G.J."/>
        </authorList>
    </citation>
    <scope>NUCLEOTIDE SEQUENCE</scope>
    <source>
        <strain evidence="2">ASF457</strain>
    </source>
</reference>
<dbReference type="PROSITE" id="PS51197">
    <property type="entry name" value="HTH_RRF2_2"/>
    <property type="match status" value="1"/>
</dbReference>
<proteinExistence type="predicted"/>
<dbReference type="PANTHER" id="PTHR33221">
    <property type="entry name" value="WINGED HELIX-TURN-HELIX TRANSCRIPTIONAL REGULATOR, RRF2 FAMILY"/>
    <property type="match status" value="1"/>
</dbReference>
<reference evidence="2" key="2">
    <citation type="submission" date="2022-05" db="EMBL/GenBank/DDBJ databases">
        <authorList>
            <person name="Proctor A.L."/>
            <person name="Phillips G.J."/>
            <person name="Wannemuehler M.J."/>
        </authorList>
    </citation>
    <scope>NUCLEOTIDE SEQUENCE</scope>
    <source>
        <strain evidence="2">ASF457</strain>
    </source>
</reference>
<dbReference type="RefSeq" id="WP_023275945.1">
    <property type="nucleotide sequence ID" value="NZ_CP097562.1"/>
</dbReference>
<name>V2QC67_9BACT</name>
<dbReference type="InterPro" id="IPR000944">
    <property type="entry name" value="Tscrpt_reg_Rrf2"/>
</dbReference>
<dbReference type="Gene3D" id="1.10.10.10">
    <property type="entry name" value="Winged helix-like DNA-binding domain superfamily/Winged helix DNA-binding domain"/>
    <property type="match status" value="1"/>
</dbReference>
<dbReference type="SUPFAM" id="SSF46785">
    <property type="entry name" value="Winged helix' DNA-binding domain"/>
    <property type="match status" value="1"/>
</dbReference>
<evidence type="ECO:0000313" key="2">
    <source>
        <dbReference type="EMBL" id="USF24573.1"/>
    </source>
</evidence>
<protein>
    <submittedName>
        <fullName evidence="2">HTH-type transcriptional regulator IscR</fullName>
    </submittedName>
</protein>
<dbReference type="PANTHER" id="PTHR33221:SF5">
    <property type="entry name" value="HTH-TYPE TRANSCRIPTIONAL REGULATOR ISCR"/>
    <property type="match status" value="1"/>
</dbReference>
<dbReference type="Proteomes" id="UP000017429">
    <property type="component" value="Chromosome"/>
</dbReference>
<evidence type="ECO:0000313" key="3">
    <source>
        <dbReference type="Proteomes" id="UP000017429"/>
    </source>
</evidence>
<dbReference type="eggNOG" id="COG1959">
    <property type="taxonomic scope" value="Bacteria"/>
</dbReference>
<dbReference type="GO" id="GO:0005829">
    <property type="term" value="C:cytosol"/>
    <property type="evidence" value="ECO:0007669"/>
    <property type="project" value="TreeGrafter"/>
</dbReference>
<evidence type="ECO:0000256" key="1">
    <source>
        <dbReference type="ARBA" id="ARBA00023125"/>
    </source>
</evidence>
<dbReference type="OrthoDB" id="9808360at2"/>
<gene>
    <name evidence="2" type="primary">iscR_1</name>
    <name evidence="2" type="ORF">N508_001662</name>
</gene>
<dbReference type="AlphaFoldDB" id="V2QC67"/>
<reference evidence="2" key="1">
    <citation type="journal article" date="2014" name="Genome Announc.">
        <title>Draft genome sequences of the altered schaedler flora, a defined bacterial community from gnotobiotic mice.</title>
        <authorList>
            <person name="Wannemuehler M.J."/>
            <person name="Overstreet A.M."/>
            <person name="Ward D.V."/>
            <person name="Phillips G.J."/>
        </authorList>
    </citation>
    <scope>NUCLEOTIDE SEQUENCE</scope>
    <source>
        <strain evidence="2">ASF457</strain>
    </source>
</reference>
<dbReference type="InterPro" id="IPR036390">
    <property type="entry name" value="WH_DNA-bd_sf"/>
</dbReference>
<organism evidence="2 3">
    <name type="scientific">Mucispirillum schaedleri ASF457</name>
    <dbReference type="NCBI Taxonomy" id="1379858"/>
    <lineage>
        <taxon>Bacteria</taxon>
        <taxon>Pseudomonadati</taxon>
        <taxon>Deferribacterota</taxon>
        <taxon>Deferribacteres</taxon>
        <taxon>Deferribacterales</taxon>
        <taxon>Mucispirillaceae</taxon>
        <taxon>Mucispirillum</taxon>
    </lineage>
</organism>
<keyword evidence="3" id="KW-1185">Reference proteome</keyword>